<sequence length="224" mass="25924">LTEFERRLFLDLPTEDLETSNIRAATILSREQLIEKAKSSRQQEFLDGWEGEASYEVTFKIGSMEGAKRNIEARSQTLRAAANLVLPDAKEWIQHLYQQEKKSWGFICLYDAAVQKFNPQRLDHFECTKDGFFRHALMYNGSKDIIDTKWGWFPYNAPNNILAPITNLESDNDYPNGVILRKAFQEILRDPQEYQKRDDVTPTITYTGHFKDGIAKAGFLTNTF</sequence>
<organism evidence="1 2">
    <name type="scientific">Hyaloscypha bicolor E</name>
    <dbReference type="NCBI Taxonomy" id="1095630"/>
    <lineage>
        <taxon>Eukaryota</taxon>
        <taxon>Fungi</taxon>
        <taxon>Dikarya</taxon>
        <taxon>Ascomycota</taxon>
        <taxon>Pezizomycotina</taxon>
        <taxon>Leotiomycetes</taxon>
        <taxon>Helotiales</taxon>
        <taxon>Hyaloscyphaceae</taxon>
        <taxon>Hyaloscypha</taxon>
        <taxon>Hyaloscypha bicolor</taxon>
    </lineage>
</organism>
<dbReference type="RefSeq" id="XP_024740021.1">
    <property type="nucleotide sequence ID" value="XM_024872926.1"/>
</dbReference>
<proteinExistence type="predicted"/>
<feature type="non-terminal residue" evidence="1">
    <location>
        <position position="224"/>
    </location>
</feature>
<protein>
    <submittedName>
        <fullName evidence="1">Uncharacterized protein</fullName>
    </submittedName>
</protein>
<dbReference type="EMBL" id="KZ613782">
    <property type="protein sequence ID" value="PMD63117.1"/>
    <property type="molecule type" value="Genomic_DNA"/>
</dbReference>
<dbReference type="InParanoid" id="A0A2J6TJC1"/>
<dbReference type="STRING" id="1095630.A0A2J6TJC1"/>
<dbReference type="GeneID" id="36581006"/>
<dbReference type="AlphaFoldDB" id="A0A2J6TJC1"/>
<evidence type="ECO:0000313" key="1">
    <source>
        <dbReference type="EMBL" id="PMD63117.1"/>
    </source>
</evidence>
<reference evidence="1 2" key="1">
    <citation type="submission" date="2016-04" db="EMBL/GenBank/DDBJ databases">
        <title>A degradative enzymes factory behind the ericoid mycorrhizal symbiosis.</title>
        <authorList>
            <consortium name="DOE Joint Genome Institute"/>
            <person name="Martino E."/>
            <person name="Morin E."/>
            <person name="Grelet G."/>
            <person name="Kuo A."/>
            <person name="Kohler A."/>
            <person name="Daghino S."/>
            <person name="Barry K."/>
            <person name="Choi C."/>
            <person name="Cichocki N."/>
            <person name="Clum A."/>
            <person name="Copeland A."/>
            <person name="Hainaut M."/>
            <person name="Haridas S."/>
            <person name="Labutti K."/>
            <person name="Lindquist E."/>
            <person name="Lipzen A."/>
            <person name="Khouja H.-R."/>
            <person name="Murat C."/>
            <person name="Ohm R."/>
            <person name="Olson A."/>
            <person name="Spatafora J."/>
            <person name="Veneault-Fourrey C."/>
            <person name="Henrissat B."/>
            <person name="Grigoriev I."/>
            <person name="Martin F."/>
            <person name="Perotto S."/>
        </authorList>
    </citation>
    <scope>NUCLEOTIDE SEQUENCE [LARGE SCALE GENOMIC DNA]</scope>
    <source>
        <strain evidence="1 2">E</strain>
    </source>
</reference>
<name>A0A2J6TJC1_9HELO</name>
<keyword evidence="2" id="KW-1185">Reference proteome</keyword>
<dbReference type="Proteomes" id="UP000235371">
    <property type="component" value="Unassembled WGS sequence"/>
</dbReference>
<feature type="non-terminal residue" evidence="1">
    <location>
        <position position="1"/>
    </location>
</feature>
<gene>
    <name evidence="1" type="ORF">K444DRAFT_474843</name>
</gene>
<evidence type="ECO:0000313" key="2">
    <source>
        <dbReference type="Proteomes" id="UP000235371"/>
    </source>
</evidence>
<accession>A0A2J6TJC1</accession>
<dbReference type="OrthoDB" id="4777915at2759"/>